<sequence>MVNGCRCMVKRRLGEDWANRRRRHVGGEPWAQTGRGVRSAAGGTPHPVFARGSISMSAEAARGGSEGARVVGMAALALRLVFMHAVVVGLGAWSADAAKAGWAWQCWRAWWCWPCA</sequence>
<organism evidence="1 2">
    <name type="scientific">Zizania palustris</name>
    <name type="common">Northern wild rice</name>
    <dbReference type="NCBI Taxonomy" id="103762"/>
    <lineage>
        <taxon>Eukaryota</taxon>
        <taxon>Viridiplantae</taxon>
        <taxon>Streptophyta</taxon>
        <taxon>Embryophyta</taxon>
        <taxon>Tracheophyta</taxon>
        <taxon>Spermatophyta</taxon>
        <taxon>Magnoliopsida</taxon>
        <taxon>Liliopsida</taxon>
        <taxon>Poales</taxon>
        <taxon>Poaceae</taxon>
        <taxon>BOP clade</taxon>
        <taxon>Oryzoideae</taxon>
        <taxon>Oryzeae</taxon>
        <taxon>Zizaniinae</taxon>
        <taxon>Zizania</taxon>
    </lineage>
</organism>
<accession>A0A8J5W6B0</accession>
<dbReference type="EMBL" id="JAAALK010000082">
    <property type="protein sequence ID" value="KAG8083853.1"/>
    <property type="molecule type" value="Genomic_DNA"/>
</dbReference>
<comment type="caution">
    <text evidence="1">The sequence shown here is derived from an EMBL/GenBank/DDBJ whole genome shotgun (WGS) entry which is preliminary data.</text>
</comment>
<proteinExistence type="predicted"/>
<keyword evidence="2" id="KW-1185">Reference proteome</keyword>
<reference evidence="1" key="1">
    <citation type="journal article" date="2021" name="bioRxiv">
        <title>Whole Genome Assembly and Annotation of Northern Wild Rice, Zizania palustris L., Supports a Whole Genome Duplication in the Zizania Genus.</title>
        <authorList>
            <person name="Haas M."/>
            <person name="Kono T."/>
            <person name="Macchietto M."/>
            <person name="Millas R."/>
            <person name="McGilp L."/>
            <person name="Shao M."/>
            <person name="Duquette J."/>
            <person name="Hirsch C.N."/>
            <person name="Kimball J."/>
        </authorList>
    </citation>
    <scope>NUCLEOTIDE SEQUENCE</scope>
    <source>
        <tissue evidence="1">Fresh leaf tissue</tissue>
    </source>
</reference>
<evidence type="ECO:0000313" key="1">
    <source>
        <dbReference type="EMBL" id="KAG8083853.1"/>
    </source>
</evidence>
<protein>
    <submittedName>
        <fullName evidence="1">Uncharacterized protein</fullName>
    </submittedName>
</protein>
<reference evidence="1" key="2">
    <citation type="submission" date="2021-02" db="EMBL/GenBank/DDBJ databases">
        <authorList>
            <person name="Kimball J.A."/>
            <person name="Haas M.W."/>
            <person name="Macchietto M."/>
            <person name="Kono T."/>
            <person name="Duquette J."/>
            <person name="Shao M."/>
        </authorList>
    </citation>
    <scope>NUCLEOTIDE SEQUENCE</scope>
    <source>
        <tissue evidence="1">Fresh leaf tissue</tissue>
    </source>
</reference>
<name>A0A8J5W6B0_ZIZPA</name>
<gene>
    <name evidence="1" type="ORF">GUJ93_ZPchr0010g10610</name>
</gene>
<dbReference type="Proteomes" id="UP000729402">
    <property type="component" value="Unassembled WGS sequence"/>
</dbReference>
<dbReference type="AlphaFoldDB" id="A0A8J5W6B0"/>
<evidence type="ECO:0000313" key="2">
    <source>
        <dbReference type="Proteomes" id="UP000729402"/>
    </source>
</evidence>